<sequence length="58" mass="6496">MIDNAGKLNGSRRQKFAQHLLQNHDKSLHNTRLAPPTFSANNLTLSVRTLRKLMAAVV</sequence>
<evidence type="ECO:0000313" key="2">
    <source>
        <dbReference type="Proteomes" id="UP000528734"/>
    </source>
</evidence>
<protein>
    <submittedName>
        <fullName evidence="1">Uncharacterized protein</fullName>
    </submittedName>
</protein>
<dbReference type="RefSeq" id="WP_171709858.1">
    <property type="nucleotide sequence ID" value="NZ_JAAVLW010000003.1"/>
</dbReference>
<reference evidence="1 2" key="1">
    <citation type="submission" date="2020-03" db="EMBL/GenBank/DDBJ databases">
        <title>Bradyrhizobium diversity isolated from nodules of Muelleranthus trifoliolatus.</title>
        <authorList>
            <person name="Klepa M."/>
            <person name="Helene L."/>
            <person name="Hungria M."/>
        </authorList>
    </citation>
    <scope>NUCLEOTIDE SEQUENCE [LARGE SCALE GENOMIC DNA]</scope>
    <source>
        <strain evidence="1 2">WSM 1744</strain>
    </source>
</reference>
<gene>
    <name evidence="1" type="ORF">HCN50_12180</name>
</gene>
<comment type="caution">
    <text evidence="1">The sequence shown here is derived from an EMBL/GenBank/DDBJ whole genome shotgun (WGS) entry which is preliminary data.</text>
</comment>
<name>A0A7Y4M225_9BRAD</name>
<organism evidence="1 2">
    <name type="scientific">Bradyrhizobium archetypum</name>
    <dbReference type="NCBI Taxonomy" id="2721160"/>
    <lineage>
        <taxon>Bacteria</taxon>
        <taxon>Pseudomonadati</taxon>
        <taxon>Pseudomonadota</taxon>
        <taxon>Alphaproteobacteria</taxon>
        <taxon>Hyphomicrobiales</taxon>
        <taxon>Nitrobacteraceae</taxon>
        <taxon>Bradyrhizobium</taxon>
    </lineage>
</organism>
<dbReference type="EMBL" id="JAAVLW010000003">
    <property type="protein sequence ID" value="NOJ46996.1"/>
    <property type="molecule type" value="Genomic_DNA"/>
</dbReference>
<accession>A0A7Y4M225</accession>
<proteinExistence type="predicted"/>
<dbReference type="Proteomes" id="UP000528734">
    <property type="component" value="Unassembled WGS sequence"/>
</dbReference>
<dbReference type="AlphaFoldDB" id="A0A7Y4M225"/>
<evidence type="ECO:0000313" key="1">
    <source>
        <dbReference type="EMBL" id="NOJ46996.1"/>
    </source>
</evidence>
<keyword evidence="2" id="KW-1185">Reference proteome</keyword>